<keyword evidence="3" id="KW-0238">DNA-binding</keyword>
<keyword evidence="2" id="KW-0805">Transcription regulation</keyword>
<evidence type="ECO:0000256" key="6">
    <source>
        <dbReference type="SAM" id="MobiDB-lite"/>
    </source>
</evidence>
<dbReference type="PANTHER" id="PTHR31282">
    <property type="entry name" value="WRKY TRANSCRIPTION FACTOR 21-RELATED"/>
    <property type="match status" value="1"/>
</dbReference>
<evidence type="ECO:0000313" key="9">
    <source>
        <dbReference type="Proteomes" id="UP000734854"/>
    </source>
</evidence>
<dbReference type="Gene3D" id="2.20.25.80">
    <property type="entry name" value="WRKY domain"/>
    <property type="match status" value="1"/>
</dbReference>
<keyword evidence="9" id="KW-1185">Reference proteome</keyword>
<dbReference type="Proteomes" id="UP000734854">
    <property type="component" value="Unassembled WGS sequence"/>
</dbReference>
<name>A0A8J5KP18_ZINOF</name>
<dbReference type="GO" id="GO:0003700">
    <property type="term" value="F:DNA-binding transcription factor activity"/>
    <property type="evidence" value="ECO:0007669"/>
    <property type="project" value="InterPro"/>
</dbReference>
<dbReference type="AlphaFoldDB" id="A0A8J5KP18"/>
<evidence type="ECO:0000256" key="4">
    <source>
        <dbReference type="ARBA" id="ARBA00023163"/>
    </source>
</evidence>
<evidence type="ECO:0000256" key="3">
    <source>
        <dbReference type="ARBA" id="ARBA00023125"/>
    </source>
</evidence>
<sequence>MSCDEHWMVVEQLNRAQKLTSQLQAVLLPLLPPGSRRSELARDHLREMIRCSTSALSALQACGSPASGFDMIAADGQRMSPEHEKVRKDGEGGRSWPPKDAKRRQVFDLFRRRNEDSWSIITTTPHEDGHKWRKCGEKQIRGSKRPRSYYRCVYGKEKGCGAKKTIQEEDIEYNPPKYRVVYAMVHACASTSPPLLNNNLVPLLDTSFDLNNVEFAAKQKVVYPLPCEGGKNEMVLELPISTELDAIFEAMMDTYFGRDEVNHLIS</sequence>
<evidence type="ECO:0000259" key="7">
    <source>
        <dbReference type="PROSITE" id="PS50811"/>
    </source>
</evidence>
<evidence type="ECO:0000256" key="1">
    <source>
        <dbReference type="ARBA" id="ARBA00004123"/>
    </source>
</evidence>
<feature type="region of interest" description="Disordered" evidence="6">
    <location>
        <begin position="77"/>
        <end position="99"/>
    </location>
</feature>
<feature type="compositionally biased region" description="Basic and acidic residues" evidence="6">
    <location>
        <begin position="80"/>
        <end position="99"/>
    </location>
</feature>
<dbReference type="InterPro" id="IPR044810">
    <property type="entry name" value="WRKY_plant"/>
</dbReference>
<keyword evidence="5" id="KW-0539">Nucleus</keyword>
<accession>A0A8J5KP18</accession>
<protein>
    <recommendedName>
        <fullName evidence="7">WRKY domain-containing protein</fullName>
    </recommendedName>
</protein>
<dbReference type="GO" id="GO:0005634">
    <property type="term" value="C:nucleus"/>
    <property type="evidence" value="ECO:0007669"/>
    <property type="project" value="UniProtKB-SubCell"/>
</dbReference>
<dbReference type="PROSITE" id="PS50811">
    <property type="entry name" value="WRKY"/>
    <property type="match status" value="1"/>
</dbReference>
<dbReference type="SMART" id="SM00774">
    <property type="entry name" value="WRKY"/>
    <property type="match status" value="1"/>
</dbReference>
<comment type="caution">
    <text evidence="8">The sequence shown here is derived from an EMBL/GenBank/DDBJ whole genome shotgun (WGS) entry which is preliminary data.</text>
</comment>
<dbReference type="SUPFAM" id="SSF118290">
    <property type="entry name" value="WRKY DNA-binding domain"/>
    <property type="match status" value="1"/>
</dbReference>
<dbReference type="GO" id="GO:0043565">
    <property type="term" value="F:sequence-specific DNA binding"/>
    <property type="evidence" value="ECO:0007669"/>
    <property type="project" value="InterPro"/>
</dbReference>
<evidence type="ECO:0000256" key="2">
    <source>
        <dbReference type="ARBA" id="ARBA00023015"/>
    </source>
</evidence>
<evidence type="ECO:0000256" key="5">
    <source>
        <dbReference type="ARBA" id="ARBA00023242"/>
    </source>
</evidence>
<reference evidence="8 9" key="1">
    <citation type="submission" date="2020-08" db="EMBL/GenBank/DDBJ databases">
        <title>Plant Genome Project.</title>
        <authorList>
            <person name="Zhang R.-G."/>
        </authorList>
    </citation>
    <scope>NUCLEOTIDE SEQUENCE [LARGE SCALE GENOMIC DNA]</scope>
    <source>
        <tissue evidence="8">Rhizome</tissue>
    </source>
</reference>
<dbReference type="Pfam" id="PF03106">
    <property type="entry name" value="WRKY"/>
    <property type="match status" value="1"/>
</dbReference>
<dbReference type="EMBL" id="JACMSC010000015">
    <property type="protein sequence ID" value="KAG6485419.1"/>
    <property type="molecule type" value="Genomic_DNA"/>
</dbReference>
<gene>
    <name evidence="8" type="ORF">ZIOFF_053957</name>
</gene>
<dbReference type="InterPro" id="IPR036576">
    <property type="entry name" value="WRKY_dom_sf"/>
</dbReference>
<feature type="domain" description="WRKY" evidence="7">
    <location>
        <begin position="127"/>
        <end position="167"/>
    </location>
</feature>
<keyword evidence="4" id="KW-0804">Transcription</keyword>
<proteinExistence type="predicted"/>
<dbReference type="InterPro" id="IPR003657">
    <property type="entry name" value="WRKY_dom"/>
</dbReference>
<organism evidence="8 9">
    <name type="scientific">Zingiber officinale</name>
    <name type="common">Ginger</name>
    <name type="synonym">Amomum zingiber</name>
    <dbReference type="NCBI Taxonomy" id="94328"/>
    <lineage>
        <taxon>Eukaryota</taxon>
        <taxon>Viridiplantae</taxon>
        <taxon>Streptophyta</taxon>
        <taxon>Embryophyta</taxon>
        <taxon>Tracheophyta</taxon>
        <taxon>Spermatophyta</taxon>
        <taxon>Magnoliopsida</taxon>
        <taxon>Liliopsida</taxon>
        <taxon>Zingiberales</taxon>
        <taxon>Zingiberaceae</taxon>
        <taxon>Zingiber</taxon>
    </lineage>
</organism>
<comment type="subcellular location">
    <subcellularLocation>
        <location evidence="1">Nucleus</location>
    </subcellularLocation>
</comment>
<evidence type="ECO:0000313" key="8">
    <source>
        <dbReference type="EMBL" id="KAG6485419.1"/>
    </source>
</evidence>